<evidence type="ECO:0000313" key="2">
    <source>
        <dbReference type="EMBL" id="PTD07529.1"/>
    </source>
</evidence>
<reference evidence="3" key="2">
    <citation type="submission" date="2020-11" db="EMBL/GenBank/DDBJ databases">
        <title>The chromosome-scale genome resource for two endophytic Fusarium species: F. culmorum and F. pseudograminearum.</title>
        <authorList>
            <person name="Yuan Z."/>
        </authorList>
    </citation>
    <scope>NUCLEOTIDE SEQUENCE</scope>
    <source>
        <strain evidence="3">Class2-1B</strain>
    </source>
</reference>
<evidence type="ECO:0000313" key="3">
    <source>
        <dbReference type="EMBL" id="QPC60146.1"/>
    </source>
</evidence>
<organism evidence="2 4">
    <name type="scientific">Fusarium culmorum</name>
    <dbReference type="NCBI Taxonomy" id="5516"/>
    <lineage>
        <taxon>Eukaryota</taxon>
        <taxon>Fungi</taxon>
        <taxon>Dikarya</taxon>
        <taxon>Ascomycota</taxon>
        <taxon>Pezizomycotina</taxon>
        <taxon>Sordariomycetes</taxon>
        <taxon>Hypocreomycetidae</taxon>
        <taxon>Hypocreales</taxon>
        <taxon>Nectriaceae</taxon>
        <taxon>Fusarium</taxon>
    </lineage>
</organism>
<keyword evidence="4" id="KW-1185">Reference proteome</keyword>
<proteinExistence type="predicted"/>
<reference evidence="2 4" key="1">
    <citation type="submission" date="2018-02" db="EMBL/GenBank/DDBJ databases">
        <title>Fusarium culmorum secondary metabolites in fungal-bacterial-plant interactions.</title>
        <authorList>
            <person name="Schmidt R."/>
        </authorList>
    </citation>
    <scope>NUCLEOTIDE SEQUENCE [LARGE SCALE GENOMIC DNA]</scope>
    <source>
        <strain evidence="2 4">PV</strain>
    </source>
</reference>
<protein>
    <submittedName>
        <fullName evidence="2">Uncharacterized protein</fullName>
    </submittedName>
</protein>
<evidence type="ECO:0000313" key="4">
    <source>
        <dbReference type="Proteomes" id="UP000241587"/>
    </source>
</evidence>
<gene>
    <name evidence="2" type="ORF">FCULG_00006599</name>
    <name evidence="3" type="ORF">HYE67_002377</name>
</gene>
<feature type="compositionally biased region" description="Basic residues" evidence="1">
    <location>
        <begin position="9"/>
        <end position="23"/>
    </location>
</feature>
<feature type="compositionally biased region" description="Basic and acidic residues" evidence="1">
    <location>
        <begin position="29"/>
        <end position="43"/>
    </location>
</feature>
<dbReference type="AlphaFoldDB" id="A0A2T4GVI1"/>
<dbReference type="EMBL" id="CP064747">
    <property type="protein sequence ID" value="QPC60146.1"/>
    <property type="molecule type" value="Genomic_DNA"/>
</dbReference>
<dbReference type="Proteomes" id="UP000663297">
    <property type="component" value="Chromosome 1"/>
</dbReference>
<feature type="region of interest" description="Disordered" evidence="1">
    <location>
        <begin position="1"/>
        <end position="64"/>
    </location>
</feature>
<sequence length="64" mass="7718">MHSPPGLLHRQHKRQTKKRRKRVMLSPMENRRSTRRVHSDGLIRKRTRRAGTGYGNEITSRWKE</sequence>
<dbReference type="Proteomes" id="UP000241587">
    <property type="component" value="Unassembled WGS sequence"/>
</dbReference>
<evidence type="ECO:0000256" key="1">
    <source>
        <dbReference type="SAM" id="MobiDB-lite"/>
    </source>
</evidence>
<name>A0A2T4GVI1_FUSCU</name>
<dbReference type="EMBL" id="PVEM01000006">
    <property type="protein sequence ID" value="PTD07529.1"/>
    <property type="molecule type" value="Genomic_DNA"/>
</dbReference>
<accession>A0A2T4GVI1</accession>